<dbReference type="Proteomes" id="UP000031521">
    <property type="component" value="Chromosome"/>
</dbReference>
<keyword evidence="3" id="KW-1185">Reference proteome</keyword>
<organism evidence="2 3">
    <name type="scientific">Celeribacter indicus</name>
    <dbReference type="NCBI Taxonomy" id="1208324"/>
    <lineage>
        <taxon>Bacteria</taxon>
        <taxon>Pseudomonadati</taxon>
        <taxon>Pseudomonadota</taxon>
        <taxon>Alphaproteobacteria</taxon>
        <taxon>Rhodobacterales</taxon>
        <taxon>Roseobacteraceae</taxon>
        <taxon>Celeribacter</taxon>
    </lineage>
</organism>
<accession>A0A0B5DY92</accession>
<dbReference type="KEGG" id="cid:P73_0966"/>
<feature type="transmembrane region" description="Helical" evidence="1">
    <location>
        <begin position="111"/>
        <end position="131"/>
    </location>
</feature>
<feature type="transmembrane region" description="Helical" evidence="1">
    <location>
        <begin position="44"/>
        <end position="70"/>
    </location>
</feature>
<dbReference type="STRING" id="1208324.P73_0966"/>
<evidence type="ECO:0000313" key="3">
    <source>
        <dbReference type="Proteomes" id="UP000031521"/>
    </source>
</evidence>
<dbReference type="HOGENOM" id="CLU_108488_2_0_5"/>
<dbReference type="RefSeq" id="WP_043868714.1">
    <property type="nucleotide sequence ID" value="NZ_CP004393.1"/>
</dbReference>
<dbReference type="AlphaFoldDB" id="A0A0B5DY92"/>
<feature type="transmembrane region" description="Helical" evidence="1">
    <location>
        <begin position="77"/>
        <end position="99"/>
    </location>
</feature>
<dbReference type="EMBL" id="CP004393">
    <property type="protein sequence ID" value="AJE45681.1"/>
    <property type="molecule type" value="Genomic_DNA"/>
</dbReference>
<keyword evidence="1" id="KW-0812">Transmembrane</keyword>
<proteinExistence type="predicted"/>
<evidence type="ECO:0000256" key="1">
    <source>
        <dbReference type="SAM" id="Phobius"/>
    </source>
</evidence>
<name>A0A0B5DY92_9RHOB</name>
<protein>
    <submittedName>
        <fullName evidence="2">Uncharacterized protein</fullName>
    </submittedName>
</protein>
<reference evidence="2 3" key="1">
    <citation type="journal article" date="2014" name="Int. J. Syst. Evol. Microbiol.">
        <title>Celeribacter indicus sp. nov., a polycyclic aromatic hydrocarbon-degrading bacterium from deep-sea sediment and reclassification of Huaishuia halophila as Celeribacter halophilus comb. nov.</title>
        <authorList>
            <person name="Lai Q."/>
            <person name="Cao J."/>
            <person name="Yuan J."/>
            <person name="Li F."/>
            <person name="Shao Z."/>
        </authorList>
    </citation>
    <scope>NUCLEOTIDE SEQUENCE [LARGE SCALE GENOMIC DNA]</scope>
    <source>
        <strain evidence="2">P73</strain>
    </source>
</reference>
<sequence>MTLILLAFALTIAACVIAYNLAVYALPVMAGISAAQLAWGAGAGILISGLAAIATAVLSVAFVILALGFAKNPVLRLFALALFAVPATIAGYALVYGITKNAVDSGLALNLLGGVAGLIIGVSAIVNLNALGESVFSR</sequence>
<keyword evidence="1" id="KW-0472">Membrane</keyword>
<keyword evidence="1" id="KW-1133">Transmembrane helix</keyword>
<gene>
    <name evidence="2" type="ORF">P73_0966</name>
</gene>
<evidence type="ECO:0000313" key="2">
    <source>
        <dbReference type="EMBL" id="AJE45681.1"/>
    </source>
</evidence>